<protein>
    <submittedName>
        <fullName evidence="2">Uncharacterized protein</fullName>
    </submittedName>
</protein>
<name>A0AAN8NNI7_POLSC</name>
<accession>A0AAN8NNI7</accession>
<feature type="region of interest" description="Disordered" evidence="1">
    <location>
        <begin position="50"/>
        <end position="105"/>
    </location>
</feature>
<comment type="caution">
    <text evidence="2">The sequence shown here is derived from an EMBL/GenBank/DDBJ whole genome shotgun (WGS) entry which is preliminary data.</text>
</comment>
<reference evidence="2 3" key="1">
    <citation type="submission" date="2023-10" db="EMBL/GenBank/DDBJ databases">
        <title>Genomes of two closely related lineages of the louse Polyplax serrata with different host specificities.</title>
        <authorList>
            <person name="Martinu J."/>
            <person name="Tarabai H."/>
            <person name="Stefka J."/>
            <person name="Hypsa V."/>
        </authorList>
    </citation>
    <scope>NUCLEOTIDE SEQUENCE [LARGE SCALE GENOMIC DNA]</scope>
    <source>
        <strain evidence="2">HR10_N</strain>
    </source>
</reference>
<evidence type="ECO:0000313" key="3">
    <source>
        <dbReference type="Proteomes" id="UP001372834"/>
    </source>
</evidence>
<proteinExistence type="predicted"/>
<feature type="compositionally biased region" description="Basic and acidic residues" evidence="1">
    <location>
        <begin position="55"/>
        <end position="97"/>
    </location>
</feature>
<dbReference type="EMBL" id="JAWJWE010000038">
    <property type="protein sequence ID" value="KAK6623065.1"/>
    <property type="molecule type" value="Genomic_DNA"/>
</dbReference>
<sequence>MSEHVRKAGKQKVYLKKTKIIKEKICKNGGKECKTNGWNEISEERKTLKAGTKVENMDNLKNRKNKERLYNTDKEENDERKEEREKKVVDIGREKERKRERRRHR</sequence>
<evidence type="ECO:0000313" key="2">
    <source>
        <dbReference type="EMBL" id="KAK6623065.1"/>
    </source>
</evidence>
<dbReference type="Proteomes" id="UP001372834">
    <property type="component" value="Unassembled WGS sequence"/>
</dbReference>
<evidence type="ECO:0000256" key="1">
    <source>
        <dbReference type="SAM" id="MobiDB-lite"/>
    </source>
</evidence>
<organism evidence="2 3">
    <name type="scientific">Polyplax serrata</name>
    <name type="common">Common mouse louse</name>
    <dbReference type="NCBI Taxonomy" id="468196"/>
    <lineage>
        <taxon>Eukaryota</taxon>
        <taxon>Metazoa</taxon>
        <taxon>Ecdysozoa</taxon>
        <taxon>Arthropoda</taxon>
        <taxon>Hexapoda</taxon>
        <taxon>Insecta</taxon>
        <taxon>Pterygota</taxon>
        <taxon>Neoptera</taxon>
        <taxon>Paraneoptera</taxon>
        <taxon>Psocodea</taxon>
        <taxon>Troctomorpha</taxon>
        <taxon>Phthiraptera</taxon>
        <taxon>Anoplura</taxon>
        <taxon>Polyplacidae</taxon>
        <taxon>Polyplax</taxon>
    </lineage>
</organism>
<gene>
    <name evidence="2" type="ORF">RUM43_008917</name>
</gene>
<dbReference type="AlphaFoldDB" id="A0AAN8NNI7"/>